<dbReference type="RefSeq" id="WP_204636010.1">
    <property type="nucleotide sequence ID" value="NZ_JADIKC010000004.1"/>
</dbReference>
<protein>
    <submittedName>
        <fullName evidence="4">DUF4124 domain-containing protein</fullName>
    </submittedName>
</protein>
<dbReference type="EMBL" id="JADIKC010000004">
    <property type="protein sequence ID" value="MBM7121544.1"/>
    <property type="molecule type" value="Genomic_DNA"/>
</dbReference>
<feature type="signal peptide" evidence="2">
    <location>
        <begin position="1"/>
        <end position="19"/>
    </location>
</feature>
<accession>A0ABS2JR92</accession>
<evidence type="ECO:0000259" key="3">
    <source>
        <dbReference type="Pfam" id="PF13511"/>
    </source>
</evidence>
<organism evidence="4 5">
    <name type="scientific">Dyella kyungheensis</name>
    <dbReference type="NCBI Taxonomy" id="1242174"/>
    <lineage>
        <taxon>Bacteria</taxon>
        <taxon>Pseudomonadati</taxon>
        <taxon>Pseudomonadota</taxon>
        <taxon>Gammaproteobacteria</taxon>
        <taxon>Lysobacterales</taxon>
        <taxon>Rhodanobacteraceae</taxon>
        <taxon>Dyella</taxon>
    </lineage>
</organism>
<evidence type="ECO:0000256" key="2">
    <source>
        <dbReference type="SAM" id="SignalP"/>
    </source>
</evidence>
<feature type="region of interest" description="Disordered" evidence="1">
    <location>
        <begin position="36"/>
        <end position="81"/>
    </location>
</feature>
<keyword evidence="2" id="KW-0732">Signal</keyword>
<feature type="chain" id="PRO_5045443415" evidence="2">
    <location>
        <begin position="20"/>
        <end position="210"/>
    </location>
</feature>
<sequence>MLRLCILALLLVLNLPALAGTAYQCTDASGKLSFQDKPCSGNQRQQVLQLDDSQPATPPPPEAMDTTATPPAAPSPPPTQPIATLPSMFACVRATDGKPYTSDNGDPQPYQVPYGILGASALPLSQVYGGRNAAGASAPELNRGRVTPGLIANHYVWVQDQCRELTRAETCRALRDAFDDNADKLRRAFKSDQPPLERREQELRSQLQGC</sequence>
<keyword evidence="5" id="KW-1185">Reference proteome</keyword>
<feature type="compositionally biased region" description="Polar residues" evidence="1">
    <location>
        <begin position="40"/>
        <end position="54"/>
    </location>
</feature>
<feature type="compositionally biased region" description="Pro residues" evidence="1">
    <location>
        <begin position="71"/>
        <end position="80"/>
    </location>
</feature>
<comment type="caution">
    <text evidence="4">The sequence shown here is derived from an EMBL/GenBank/DDBJ whole genome shotgun (WGS) entry which is preliminary data.</text>
</comment>
<dbReference type="Pfam" id="PF13511">
    <property type="entry name" value="DUF4124"/>
    <property type="match status" value="1"/>
</dbReference>
<evidence type="ECO:0000313" key="5">
    <source>
        <dbReference type="Proteomes" id="UP001430065"/>
    </source>
</evidence>
<gene>
    <name evidence="4" type="ORF">ISP20_10295</name>
</gene>
<evidence type="ECO:0000256" key="1">
    <source>
        <dbReference type="SAM" id="MobiDB-lite"/>
    </source>
</evidence>
<dbReference type="Proteomes" id="UP001430065">
    <property type="component" value="Unassembled WGS sequence"/>
</dbReference>
<feature type="domain" description="DUF4124" evidence="3">
    <location>
        <begin position="9"/>
        <end position="63"/>
    </location>
</feature>
<proteinExistence type="predicted"/>
<name>A0ABS2JR92_9GAMM</name>
<evidence type="ECO:0000313" key="4">
    <source>
        <dbReference type="EMBL" id="MBM7121544.1"/>
    </source>
</evidence>
<reference evidence="4 5" key="1">
    <citation type="submission" date="2020-10" db="EMBL/GenBank/DDBJ databases">
        <title>Phylogeny of dyella-like bacteria.</title>
        <authorList>
            <person name="Fu J."/>
        </authorList>
    </citation>
    <scope>NUCLEOTIDE SEQUENCE [LARGE SCALE GENOMIC DNA]</scope>
    <source>
        <strain evidence="4 5">THG-B117</strain>
    </source>
</reference>
<dbReference type="InterPro" id="IPR025392">
    <property type="entry name" value="DUF4124"/>
</dbReference>